<keyword evidence="8" id="KW-1185">Reference proteome</keyword>
<keyword evidence="5" id="KW-0804">Transcription</keyword>
<keyword evidence="3" id="KW-0731">Sigma factor</keyword>
<comment type="caution">
    <text evidence="7">The sequence shown here is derived from an EMBL/GenBank/DDBJ whole genome shotgun (WGS) entry which is preliminary data.</text>
</comment>
<dbReference type="InterPro" id="IPR007627">
    <property type="entry name" value="RNA_pol_sigma70_r2"/>
</dbReference>
<dbReference type="RefSeq" id="WP_188594297.1">
    <property type="nucleotide sequence ID" value="NZ_BMFU01000011.1"/>
</dbReference>
<evidence type="ECO:0000256" key="1">
    <source>
        <dbReference type="ARBA" id="ARBA00010641"/>
    </source>
</evidence>
<dbReference type="InterPro" id="IPR013325">
    <property type="entry name" value="RNA_pol_sigma_r2"/>
</dbReference>
<gene>
    <name evidence="7" type="ORF">GCM10008014_49790</name>
</gene>
<evidence type="ECO:0000256" key="5">
    <source>
        <dbReference type="ARBA" id="ARBA00023163"/>
    </source>
</evidence>
<dbReference type="EMBL" id="BMFU01000011">
    <property type="protein sequence ID" value="GGH67887.1"/>
    <property type="molecule type" value="Genomic_DNA"/>
</dbReference>
<proteinExistence type="inferred from homology"/>
<dbReference type="InterPro" id="IPR013324">
    <property type="entry name" value="RNA_pol_sigma_r3/r4-like"/>
</dbReference>
<protein>
    <submittedName>
        <fullName evidence="7">DNA-directed RNA polymerase sigma-70 factor</fullName>
    </submittedName>
</protein>
<dbReference type="PANTHER" id="PTHR43133:SF8">
    <property type="entry name" value="RNA POLYMERASE SIGMA FACTOR HI_1459-RELATED"/>
    <property type="match status" value="1"/>
</dbReference>
<keyword evidence="4" id="KW-0238">DNA-binding</keyword>
<comment type="similarity">
    <text evidence="1">Belongs to the sigma-70 factor family. ECF subfamily.</text>
</comment>
<dbReference type="InterPro" id="IPR039425">
    <property type="entry name" value="RNA_pol_sigma-70-like"/>
</dbReference>
<sequence>MYSLKTNGEFLEEIYRSHANRIRLFCKKLLRGHYTDATEECVQNTFLHAGQQANKLKKHPNIEGWLYRTSRNQVNNVFRKCYIQQKYEVDLHCDVADMLACGCPFLDEVLFPSTNLSKLVEELLNKLNSREQALYEDYFKQHLSILELSAKYSLSNTAVTSRIHRLRKKIKHLLQEVL</sequence>
<name>A0ABQ1ZJL3_9BACL</name>
<evidence type="ECO:0000256" key="2">
    <source>
        <dbReference type="ARBA" id="ARBA00023015"/>
    </source>
</evidence>
<dbReference type="Gene3D" id="1.10.10.10">
    <property type="entry name" value="Winged helix-like DNA-binding domain superfamily/Winged helix DNA-binding domain"/>
    <property type="match status" value="1"/>
</dbReference>
<dbReference type="Proteomes" id="UP000652153">
    <property type="component" value="Unassembled WGS sequence"/>
</dbReference>
<dbReference type="PANTHER" id="PTHR43133">
    <property type="entry name" value="RNA POLYMERASE ECF-TYPE SIGMA FACTO"/>
    <property type="match status" value="1"/>
</dbReference>
<evidence type="ECO:0000256" key="4">
    <source>
        <dbReference type="ARBA" id="ARBA00023125"/>
    </source>
</evidence>
<dbReference type="Gene3D" id="1.10.1740.10">
    <property type="match status" value="1"/>
</dbReference>
<dbReference type="InterPro" id="IPR014284">
    <property type="entry name" value="RNA_pol_sigma-70_dom"/>
</dbReference>
<dbReference type="InterPro" id="IPR036388">
    <property type="entry name" value="WH-like_DNA-bd_sf"/>
</dbReference>
<evidence type="ECO:0000313" key="8">
    <source>
        <dbReference type="Proteomes" id="UP000652153"/>
    </source>
</evidence>
<keyword evidence="7" id="KW-0240">DNA-directed RNA polymerase</keyword>
<feature type="domain" description="RNA polymerase sigma-70 region 2" evidence="6">
    <location>
        <begin position="14"/>
        <end position="80"/>
    </location>
</feature>
<dbReference type="NCBIfam" id="TIGR02937">
    <property type="entry name" value="sigma70-ECF"/>
    <property type="match status" value="1"/>
</dbReference>
<accession>A0ABQ1ZJL3</accession>
<dbReference type="SUPFAM" id="SSF88946">
    <property type="entry name" value="Sigma2 domain of RNA polymerase sigma factors"/>
    <property type="match status" value="1"/>
</dbReference>
<dbReference type="GO" id="GO:0000428">
    <property type="term" value="C:DNA-directed RNA polymerase complex"/>
    <property type="evidence" value="ECO:0007669"/>
    <property type="project" value="UniProtKB-KW"/>
</dbReference>
<dbReference type="Pfam" id="PF04542">
    <property type="entry name" value="Sigma70_r2"/>
    <property type="match status" value="1"/>
</dbReference>
<dbReference type="SUPFAM" id="SSF88659">
    <property type="entry name" value="Sigma3 and sigma4 domains of RNA polymerase sigma factors"/>
    <property type="match status" value="1"/>
</dbReference>
<reference evidence="8" key="1">
    <citation type="journal article" date="2019" name="Int. J. Syst. Evol. Microbiol.">
        <title>The Global Catalogue of Microorganisms (GCM) 10K type strain sequencing project: providing services to taxonomists for standard genome sequencing and annotation.</title>
        <authorList>
            <consortium name="The Broad Institute Genomics Platform"/>
            <consortium name="The Broad Institute Genome Sequencing Center for Infectious Disease"/>
            <person name="Wu L."/>
            <person name="Ma J."/>
        </authorList>
    </citation>
    <scope>NUCLEOTIDE SEQUENCE [LARGE SCALE GENOMIC DNA]</scope>
    <source>
        <strain evidence="8">CGMCC 1.12770</strain>
    </source>
</reference>
<evidence type="ECO:0000256" key="3">
    <source>
        <dbReference type="ARBA" id="ARBA00023082"/>
    </source>
</evidence>
<evidence type="ECO:0000313" key="7">
    <source>
        <dbReference type="EMBL" id="GGH67887.1"/>
    </source>
</evidence>
<keyword evidence="2" id="KW-0805">Transcription regulation</keyword>
<evidence type="ECO:0000259" key="6">
    <source>
        <dbReference type="Pfam" id="PF04542"/>
    </source>
</evidence>
<organism evidence="7 8">
    <name type="scientific">Paenibacillus silvae</name>
    <dbReference type="NCBI Taxonomy" id="1325358"/>
    <lineage>
        <taxon>Bacteria</taxon>
        <taxon>Bacillati</taxon>
        <taxon>Bacillota</taxon>
        <taxon>Bacilli</taxon>
        <taxon>Bacillales</taxon>
        <taxon>Paenibacillaceae</taxon>
        <taxon>Paenibacillus</taxon>
    </lineage>
</organism>